<dbReference type="PATRIC" id="fig|1603606.3.peg.3680"/>
<dbReference type="Pfam" id="PF14520">
    <property type="entry name" value="HHH_5"/>
    <property type="match status" value="1"/>
</dbReference>
<dbReference type="GO" id="GO:0003677">
    <property type="term" value="F:DNA binding"/>
    <property type="evidence" value="ECO:0007669"/>
    <property type="project" value="UniProtKB-KW"/>
</dbReference>
<proteinExistence type="predicted"/>
<protein>
    <submittedName>
        <fullName evidence="1">DNA-binding protein</fullName>
    </submittedName>
</protein>
<organism evidence="1 2">
    <name type="scientific">Desulfuromonas soudanensis</name>
    <dbReference type="NCBI Taxonomy" id="1603606"/>
    <lineage>
        <taxon>Bacteria</taxon>
        <taxon>Pseudomonadati</taxon>
        <taxon>Thermodesulfobacteriota</taxon>
        <taxon>Desulfuromonadia</taxon>
        <taxon>Desulfuromonadales</taxon>
        <taxon>Desulfuromonadaceae</taxon>
        <taxon>Desulfuromonas</taxon>
    </lineage>
</organism>
<dbReference type="Proteomes" id="UP000057158">
    <property type="component" value="Chromosome"/>
</dbReference>
<keyword evidence="2" id="KW-1185">Reference proteome</keyword>
<dbReference type="RefSeq" id="WP_053552082.1">
    <property type="nucleotide sequence ID" value="NZ_CP010802.1"/>
</dbReference>
<evidence type="ECO:0000313" key="1">
    <source>
        <dbReference type="EMBL" id="ALC18137.1"/>
    </source>
</evidence>
<dbReference type="AlphaFoldDB" id="A0A0M4DKP4"/>
<sequence length="80" mass="8889">MKKTMKELQQLNGIGKILSQRLVESSYDSIAKVAAAEEKGLARIAGMTPKKVQSIVTQARKLTGEAEKSHHTWLNNRRKG</sequence>
<dbReference type="InterPro" id="IPR010995">
    <property type="entry name" value="DNA_repair_Rad51/TF_NusA_a-hlx"/>
</dbReference>
<dbReference type="EMBL" id="CP010802">
    <property type="protein sequence ID" value="ALC18137.1"/>
    <property type="molecule type" value="Genomic_DNA"/>
</dbReference>
<accession>A0A0M4DKP4</accession>
<dbReference type="Gene3D" id="1.10.150.20">
    <property type="entry name" value="5' to 3' exonuclease, C-terminal subdomain"/>
    <property type="match status" value="1"/>
</dbReference>
<name>A0A0M4DKP4_9BACT</name>
<dbReference type="OrthoDB" id="5397754at2"/>
<gene>
    <name evidence="1" type="ORF">DSOUD_3420</name>
</gene>
<dbReference type="GO" id="GO:0000166">
    <property type="term" value="F:nucleotide binding"/>
    <property type="evidence" value="ECO:0007669"/>
    <property type="project" value="InterPro"/>
</dbReference>
<reference evidence="1 2" key="1">
    <citation type="submission" date="2015-07" db="EMBL/GenBank/DDBJ databases">
        <title>Isolation and Genomic Characterization of a Novel Halophilic Metal-Reducing Deltaproteobacterium from the Deep Subsurface.</title>
        <authorList>
            <person name="Badalamenti J.P."/>
            <person name="Summers Z.M."/>
            <person name="Gralnick J.A."/>
            <person name="Bond D.R."/>
        </authorList>
    </citation>
    <scope>NUCLEOTIDE SEQUENCE [LARGE SCALE GENOMIC DNA]</scope>
    <source>
        <strain evidence="1 2">WTL</strain>
    </source>
</reference>
<dbReference type="KEGG" id="des:DSOUD_3420"/>
<evidence type="ECO:0000313" key="2">
    <source>
        <dbReference type="Proteomes" id="UP000057158"/>
    </source>
</evidence>
<keyword evidence="1" id="KW-0238">DNA-binding</keyword>
<dbReference type="SUPFAM" id="SSF47794">
    <property type="entry name" value="Rad51 N-terminal domain-like"/>
    <property type="match status" value="1"/>
</dbReference>